<comment type="subcellular location">
    <subcellularLocation>
        <location evidence="1 8">Cell outer membrane</location>
        <topology evidence="1 8">Multi-pass membrane protein</topology>
    </subcellularLocation>
</comment>
<comment type="caution">
    <text evidence="11">The sequence shown here is derived from an EMBL/GenBank/DDBJ whole genome shotgun (WGS) entry which is preliminary data.</text>
</comment>
<evidence type="ECO:0000256" key="9">
    <source>
        <dbReference type="SAM" id="SignalP"/>
    </source>
</evidence>
<evidence type="ECO:0000256" key="4">
    <source>
        <dbReference type="ARBA" id="ARBA00022692"/>
    </source>
</evidence>
<evidence type="ECO:0000256" key="2">
    <source>
        <dbReference type="ARBA" id="ARBA00022448"/>
    </source>
</evidence>
<dbReference type="InterPro" id="IPR036942">
    <property type="entry name" value="Beta-barrel_TonB_sf"/>
</dbReference>
<dbReference type="InterPro" id="IPR012910">
    <property type="entry name" value="Plug_dom"/>
</dbReference>
<dbReference type="PROSITE" id="PS52016">
    <property type="entry name" value="TONB_DEPENDENT_REC_3"/>
    <property type="match status" value="1"/>
</dbReference>
<sequence>MREIYKLFSAMVLFLLTTGGVWAQYTVTGSVVDERTGEPLIGANILIRNTTQGTVTDIDGNFSLNVSTNEEVSLAISSLGYLSQNFTVSPTNTTLNVRLREDATNLEEVVITGLASNVKRSNLANAVSSVSARELTGTTTIQTTDGALYGKVAGATIRSNGGAPGGGMSIQLRGISSLTGASQPLIIVDGVYINNSFQRTGRATVSGAGASNQDDGANRLADLNPNDIESIEVLKGPSAAAIYGTRANAGVIIITTKRGAEGRTRVSFSQDVGFATPLRLLGVDDWSEDKINFFFPEARRPIELERFRQGVRIDYEDYFYNNTALLTNTRLNVSGGTDKTKFFISGNITNEDGTVRNTGFERYSIRANIDHKITNSIKLGVSSNYIKSDTDRGFTGNQNNSGASIGYSIAYVPNYFDLRPDANGIYPVNPYFSENPVAVTDHAVNNSDVNRFIQAFTLDIDLFKTSRSFLKAQVAGGVDFLQNTTLVYLPEFLQFQRGQANPGDALWGKQESLNTNFQAALVYNWNLGRVNMNSQAGLVRLDFKNDALFNRGRGLAPGQRNLQQASVQEINQQFFSEVQEAGVFLQQEANFDDKIIGTVGIRWDKSTLNGDPNLFYAFPRASLAVNLTNFDFWNPTVVSQLKPRIAYGETAGPVAFGNTFTPLEGANIGGLLGSVVSPQIGNRQIRPETAQELEFGLDANFFNNRIGFEATYYIKNTQNNIQNLNLAPSTGVIITPSNEAELQNKGIELALFGTVVDKANFRWFSRVLYWQNRVNLTRLGIPTYTAGAFGSALGTFLYAEGYAPTTIVGTPADPSIPGGFTVWGNAQPDFNMSFYNSFNIARNFELSFLVDWRQGGDNINLTSFLTDGGGTTRGWFNDDTGDGIPNGRQRPPAPYNNAGRWVQDASFVKVREVGLFYTVPKATVSQAFGGAIENIRVGTSANNLFLFTKYEGYDPETSTFGAQAVANNVDIAPYPTPRRIFFHLTVDF</sequence>
<dbReference type="Pfam" id="PF13715">
    <property type="entry name" value="CarbopepD_reg_2"/>
    <property type="match status" value="1"/>
</dbReference>
<dbReference type="Proteomes" id="UP001319104">
    <property type="component" value="Unassembled WGS sequence"/>
</dbReference>
<keyword evidence="3 8" id="KW-1134">Transmembrane beta strand</keyword>
<organism evidence="11 12">
    <name type="scientific">Litoribacter ruber</name>
    <dbReference type="NCBI Taxonomy" id="702568"/>
    <lineage>
        <taxon>Bacteria</taxon>
        <taxon>Pseudomonadati</taxon>
        <taxon>Bacteroidota</taxon>
        <taxon>Cytophagia</taxon>
        <taxon>Cytophagales</taxon>
        <taxon>Cyclobacteriaceae</taxon>
        <taxon>Litoribacter</taxon>
    </lineage>
</organism>
<feature type="domain" description="TonB-dependent receptor plug" evidence="10">
    <location>
        <begin position="121"/>
        <end position="251"/>
    </location>
</feature>
<feature type="signal peptide" evidence="9">
    <location>
        <begin position="1"/>
        <end position="23"/>
    </location>
</feature>
<dbReference type="Gene3D" id="2.170.130.10">
    <property type="entry name" value="TonB-dependent receptor, plug domain"/>
    <property type="match status" value="1"/>
</dbReference>
<evidence type="ECO:0000256" key="3">
    <source>
        <dbReference type="ARBA" id="ARBA00022452"/>
    </source>
</evidence>
<evidence type="ECO:0000313" key="11">
    <source>
        <dbReference type="EMBL" id="MBS9522450.1"/>
    </source>
</evidence>
<dbReference type="GO" id="GO:0044718">
    <property type="term" value="P:siderophore transmembrane transport"/>
    <property type="evidence" value="ECO:0007669"/>
    <property type="project" value="TreeGrafter"/>
</dbReference>
<comment type="similarity">
    <text evidence="8">Belongs to the TonB-dependent receptor family.</text>
</comment>
<dbReference type="InterPro" id="IPR037066">
    <property type="entry name" value="Plug_dom_sf"/>
</dbReference>
<accession>A0AAP2CH01</accession>
<gene>
    <name evidence="11" type="ORF">KI659_00325</name>
</gene>
<dbReference type="PANTHER" id="PTHR30069:SF29">
    <property type="entry name" value="HEMOGLOBIN AND HEMOGLOBIN-HAPTOGLOBIN-BINDING PROTEIN 1-RELATED"/>
    <property type="match status" value="1"/>
</dbReference>
<dbReference type="GO" id="GO:0009279">
    <property type="term" value="C:cell outer membrane"/>
    <property type="evidence" value="ECO:0007669"/>
    <property type="project" value="UniProtKB-SubCell"/>
</dbReference>
<name>A0AAP2CH01_9BACT</name>
<dbReference type="InterPro" id="IPR023996">
    <property type="entry name" value="TonB-dep_OMP_SusC/RagA"/>
</dbReference>
<dbReference type="Gene3D" id="2.60.40.1120">
    <property type="entry name" value="Carboxypeptidase-like, regulatory domain"/>
    <property type="match status" value="1"/>
</dbReference>
<evidence type="ECO:0000256" key="5">
    <source>
        <dbReference type="ARBA" id="ARBA00022729"/>
    </source>
</evidence>
<keyword evidence="6 8" id="KW-0472">Membrane</keyword>
<reference evidence="11 12" key="1">
    <citation type="submission" date="2021-05" db="EMBL/GenBank/DDBJ databases">
        <authorList>
            <person name="Zhang Z.D."/>
            <person name="Osman G."/>
        </authorList>
    </citation>
    <scope>NUCLEOTIDE SEQUENCE [LARGE SCALE GENOMIC DNA]</scope>
    <source>
        <strain evidence="11 12">KCTC 32217</strain>
    </source>
</reference>
<dbReference type="EMBL" id="JAHCMY010000001">
    <property type="protein sequence ID" value="MBS9522450.1"/>
    <property type="molecule type" value="Genomic_DNA"/>
</dbReference>
<keyword evidence="4 8" id="KW-0812">Transmembrane</keyword>
<dbReference type="AlphaFoldDB" id="A0AAP2CH01"/>
<dbReference type="Gene3D" id="2.40.170.20">
    <property type="entry name" value="TonB-dependent receptor, beta-barrel domain"/>
    <property type="match status" value="1"/>
</dbReference>
<evidence type="ECO:0000256" key="8">
    <source>
        <dbReference type="PROSITE-ProRule" id="PRU01360"/>
    </source>
</evidence>
<protein>
    <submittedName>
        <fullName evidence="11">SusC/RagA family TonB-linked outer membrane protein</fullName>
    </submittedName>
</protein>
<evidence type="ECO:0000256" key="1">
    <source>
        <dbReference type="ARBA" id="ARBA00004571"/>
    </source>
</evidence>
<evidence type="ECO:0000256" key="6">
    <source>
        <dbReference type="ARBA" id="ARBA00023136"/>
    </source>
</evidence>
<dbReference type="InterPro" id="IPR023997">
    <property type="entry name" value="TonB-dep_OMP_SusC/RagA_CS"/>
</dbReference>
<evidence type="ECO:0000259" key="10">
    <source>
        <dbReference type="Pfam" id="PF07715"/>
    </source>
</evidence>
<evidence type="ECO:0000256" key="7">
    <source>
        <dbReference type="ARBA" id="ARBA00023237"/>
    </source>
</evidence>
<keyword evidence="7 8" id="KW-0998">Cell outer membrane</keyword>
<dbReference type="InterPro" id="IPR039426">
    <property type="entry name" value="TonB-dep_rcpt-like"/>
</dbReference>
<feature type="chain" id="PRO_5042939732" evidence="9">
    <location>
        <begin position="24"/>
        <end position="988"/>
    </location>
</feature>
<dbReference type="NCBIfam" id="TIGR04057">
    <property type="entry name" value="SusC_RagA_signa"/>
    <property type="match status" value="1"/>
</dbReference>
<proteinExistence type="inferred from homology"/>
<dbReference type="SUPFAM" id="SSF49464">
    <property type="entry name" value="Carboxypeptidase regulatory domain-like"/>
    <property type="match status" value="1"/>
</dbReference>
<dbReference type="SUPFAM" id="SSF56935">
    <property type="entry name" value="Porins"/>
    <property type="match status" value="1"/>
</dbReference>
<dbReference type="RefSeq" id="WP_213943353.1">
    <property type="nucleotide sequence ID" value="NZ_JAHCMY010000001.1"/>
</dbReference>
<dbReference type="NCBIfam" id="TIGR04056">
    <property type="entry name" value="OMP_RagA_SusC"/>
    <property type="match status" value="1"/>
</dbReference>
<dbReference type="InterPro" id="IPR008969">
    <property type="entry name" value="CarboxyPept-like_regulatory"/>
</dbReference>
<dbReference type="PANTHER" id="PTHR30069">
    <property type="entry name" value="TONB-DEPENDENT OUTER MEMBRANE RECEPTOR"/>
    <property type="match status" value="1"/>
</dbReference>
<keyword evidence="2 8" id="KW-0813">Transport</keyword>
<dbReference type="Pfam" id="PF07715">
    <property type="entry name" value="Plug"/>
    <property type="match status" value="1"/>
</dbReference>
<evidence type="ECO:0000313" key="12">
    <source>
        <dbReference type="Proteomes" id="UP001319104"/>
    </source>
</evidence>
<dbReference type="GO" id="GO:0015344">
    <property type="term" value="F:siderophore uptake transmembrane transporter activity"/>
    <property type="evidence" value="ECO:0007669"/>
    <property type="project" value="TreeGrafter"/>
</dbReference>
<keyword evidence="12" id="KW-1185">Reference proteome</keyword>
<keyword evidence="5 9" id="KW-0732">Signal</keyword>